<evidence type="ECO:0000313" key="2">
    <source>
        <dbReference type="Proteomes" id="UP000292958"/>
    </source>
</evidence>
<name>A0A4Q7YS30_9BACT</name>
<gene>
    <name evidence="1" type="ORF">BDD14_1790</name>
</gene>
<evidence type="ECO:0000313" key="1">
    <source>
        <dbReference type="EMBL" id="RZU40340.1"/>
    </source>
</evidence>
<dbReference type="Proteomes" id="UP000292958">
    <property type="component" value="Unassembled WGS sequence"/>
</dbReference>
<sequence length="89" mass="10013">MSTMIKIVLAVFAAFAGFVFGVNRSKAMKKHAPKPVRTFCLKTERKTVSTYGIAKDKVKSKTQDSALNRYFTGRRTKRRAARLSSNPSR</sequence>
<organism evidence="1 2">
    <name type="scientific">Edaphobacter modestus</name>
    <dbReference type="NCBI Taxonomy" id="388466"/>
    <lineage>
        <taxon>Bacteria</taxon>
        <taxon>Pseudomonadati</taxon>
        <taxon>Acidobacteriota</taxon>
        <taxon>Terriglobia</taxon>
        <taxon>Terriglobales</taxon>
        <taxon>Acidobacteriaceae</taxon>
        <taxon>Edaphobacter</taxon>
    </lineage>
</organism>
<dbReference type="AlphaFoldDB" id="A0A4Q7YS30"/>
<keyword evidence="2" id="KW-1185">Reference proteome</keyword>
<accession>A0A4Q7YS30</accession>
<dbReference type="EMBL" id="SHKW01000001">
    <property type="protein sequence ID" value="RZU40340.1"/>
    <property type="molecule type" value="Genomic_DNA"/>
</dbReference>
<dbReference type="RefSeq" id="WP_130418420.1">
    <property type="nucleotide sequence ID" value="NZ_SHKW01000001.1"/>
</dbReference>
<protein>
    <submittedName>
        <fullName evidence="1">Uncharacterized protein</fullName>
    </submittedName>
</protein>
<reference evidence="1 2" key="1">
    <citation type="submission" date="2019-02" db="EMBL/GenBank/DDBJ databases">
        <title>Genomic Encyclopedia of Archaeal and Bacterial Type Strains, Phase II (KMG-II): from individual species to whole genera.</title>
        <authorList>
            <person name="Goeker M."/>
        </authorList>
    </citation>
    <scope>NUCLEOTIDE SEQUENCE [LARGE SCALE GENOMIC DNA]</scope>
    <source>
        <strain evidence="1 2">DSM 18101</strain>
    </source>
</reference>
<proteinExistence type="predicted"/>
<comment type="caution">
    <text evidence="1">The sequence shown here is derived from an EMBL/GenBank/DDBJ whole genome shotgun (WGS) entry which is preliminary data.</text>
</comment>